<name>A0A9J5Z0V4_SOLCO</name>
<proteinExistence type="predicted"/>
<accession>A0A9J5Z0V4</accession>
<organism evidence="1 2">
    <name type="scientific">Solanum commersonii</name>
    <name type="common">Commerson's wild potato</name>
    <name type="synonym">Commerson's nightshade</name>
    <dbReference type="NCBI Taxonomy" id="4109"/>
    <lineage>
        <taxon>Eukaryota</taxon>
        <taxon>Viridiplantae</taxon>
        <taxon>Streptophyta</taxon>
        <taxon>Embryophyta</taxon>
        <taxon>Tracheophyta</taxon>
        <taxon>Spermatophyta</taxon>
        <taxon>Magnoliopsida</taxon>
        <taxon>eudicotyledons</taxon>
        <taxon>Gunneridae</taxon>
        <taxon>Pentapetalae</taxon>
        <taxon>asterids</taxon>
        <taxon>lamiids</taxon>
        <taxon>Solanales</taxon>
        <taxon>Solanaceae</taxon>
        <taxon>Solanoideae</taxon>
        <taxon>Solaneae</taxon>
        <taxon>Solanum</taxon>
    </lineage>
</organism>
<comment type="caution">
    <text evidence="1">The sequence shown here is derived from an EMBL/GenBank/DDBJ whole genome shotgun (WGS) entry which is preliminary data.</text>
</comment>
<gene>
    <name evidence="1" type="ORF">H5410_027281</name>
</gene>
<evidence type="ECO:0000313" key="1">
    <source>
        <dbReference type="EMBL" id="KAG5605789.1"/>
    </source>
</evidence>
<sequence>MEAVGGGFSELGGANWRWSFVGLERELLAVAVNKKRVGFGDYRKKKKMNGVLVVDLPESGTTPVNFSPKNCEH</sequence>
<evidence type="ECO:0000313" key="2">
    <source>
        <dbReference type="Proteomes" id="UP000824120"/>
    </source>
</evidence>
<dbReference type="Proteomes" id="UP000824120">
    <property type="component" value="Chromosome 5"/>
</dbReference>
<reference evidence="1 2" key="1">
    <citation type="submission" date="2020-09" db="EMBL/GenBank/DDBJ databases">
        <title>De no assembly of potato wild relative species, Solanum commersonii.</title>
        <authorList>
            <person name="Cho K."/>
        </authorList>
    </citation>
    <scope>NUCLEOTIDE SEQUENCE [LARGE SCALE GENOMIC DNA]</scope>
    <source>
        <strain evidence="1">LZ3.2</strain>
        <tissue evidence="1">Leaf</tissue>
    </source>
</reference>
<keyword evidence="2" id="KW-1185">Reference proteome</keyword>
<protein>
    <submittedName>
        <fullName evidence="1">Uncharacterized protein</fullName>
    </submittedName>
</protein>
<dbReference type="EMBL" id="JACXVP010000005">
    <property type="protein sequence ID" value="KAG5605789.1"/>
    <property type="molecule type" value="Genomic_DNA"/>
</dbReference>
<dbReference type="AlphaFoldDB" id="A0A9J5Z0V4"/>